<protein>
    <submittedName>
        <fullName evidence="1">Uncharacterized protein</fullName>
    </submittedName>
</protein>
<reference evidence="1" key="1">
    <citation type="submission" date="2018-10" db="EMBL/GenBank/DDBJ databases">
        <title>Hidden diversity of soil giant viruses.</title>
        <authorList>
            <person name="Schulz F."/>
            <person name="Alteio L."/>
            <person name="Goudeau D."/>
            <person name="Ryan E.M."/>
            <person name="Malmstrom R.R."/>
            <person name="Blanchard J."/>
            <person name="Woyke T."/>
        </authorList>
    </citation>
    <scope>NUCLEOTIDE SEQUENCE</scope>
    <source>
        <strain evidence="1">TEV1</strain>
    </source>
</reference>
<accession>A0A3G4ZKZ0</accession>
<proteinExistence type="predicted"/>
<gene>
    <name evidence="1" type="ORF">Terrestrivirus2_10</name>
</gene>
<sequence>MNYVKYTLKGLYFSGDYNGRPSVSNLDINESGDITGFNLQVMTNYVDSTNEDENLANKRYGRLYELYNVTNDENNKLKFNEQFFISFINLCIFQDVDKNNFIFSRSHKKKWSNIVDFFNYMYENIDEETNEFSIILGRAEPFHKYFPDDNNPNQNTIPTYYEPSYFKNKSDYVNGSLSKYKDENDYYEKYHDYDVIYKYESHLRFVNINEKIFSTIYSGYHADCNIPKKCYGCAKYKDKYFCIIEENNEIQEDNYNKVNVYDYIEKNDNDDNNVPIINLDLTFNKKIISKSESKTPNKKTRDKIKKLEQIYCQSKKYMLNIESDLSKYLINIYQVTEKNTNQCSYE</sequence>
<organism evidence="1">
    <name type="scientific">Terrestrivirus sp</name>
    <dbReference type="NCBI Taxonomy" id="2487775"/>
    <lineage>
        <taxon>Viruses</taxon>
        <taxon>Varidnaviria</taxon>
        <taxon>Bamfordvirae</taxon>
        <taxon>Nucleocytoviricota</taxon>
        <taxon>Megaviricetes</taxon>
        <taxon>Imitervirales</taxon>
        <taxon>Mimiviridae</taxon>
        <taxon>Klosneuvirinae</taxon>
    </lineage>
</organism>
<name>A0A3G4ZKZ0_9VIRU</name>
<evidence type="ECO:0000313" key="1">
    <source>
        <dbReference type="EMBL" id="AYV75502.1"/>
    </source>
</evidence>
<dbReference type="EMBL" id="MK071980">
    <property type="protein sequence ID" value="AYV75502.1"/>
    <property type="molecule type" value="Genomic_DNA"/>
</dbReference>